<evidence type="ECO:0000313" key="3">
    <source>
        <dbReference type="Proteomes" id="UP000824200"/>
    </source>
</evidence>
<feature type="transmembrane region" description="Helical" evidence="1">
    <location>
        <begin position="102"/>
        <end position="126"/>
    </location>
</feature>
<name>A0A9D1E2X4_9BACT</name>
<reference evidence="2" key="1">
    <citation type="submission" date="2020-10" db="EMBL/GenBank/DDBJ databases">
        <authorList>
            <person name="Gilroy R."/>
        </authorList>
    </citation>
    <scope>NUCLEOTIDE SEQUENCE</scope>
    <source>
        <strain evidence="2">CHK121-14286</strain>
    </source>
</reference>
<feature type="transmembrane region" description="Helical" evidence="1">
    <location>
        <begin position="132"/>
        <end position="152"/>
    </location>
</feature>
<dbReference type="AlphaFoldDB" id="A0A9D1E2X4"/>
<sequence>MKRQKVCFALDTVGAILFILSAIYFIIYSIAIFPPIAVKIINENPQQSVAGALGIAFSSAIAVSVIAIVLSLLGCLLLIFSVVILIGALRSRRLITKGKKKAYAAWQIVSAVFIFVITLFTVAMGATTYIQFLPSLISACVGFVLFVVTAILKFQESKQQQAVVAPQQQQ</sequence>
<comment type="caution">
    <text evidence="2">The sequence shown here is derived from an EMBL/GenBank/DDBJ whole genome shotgun (WGS) entry which is preliminary data.</text>
</comment>
<feature type="transmembrane region" description="Helical" evidence="1">
    <location>
        <begin position="57"/>
        <end position="90"/>
    </location>
</feature>
<evidence type="ECO:0000256" key="1">
    <source>
        <dbReference type="SAM" id="Phobius"/>
    </source>
</evidence>
<organism evidence="2 3">
    <name type="scientific">Candidatus Fimimonas gallinarum</name>
    <dbReference type="NCBI Taxonomy" id="2840821"/>
    <lineage>
        <taxon>Bacteria</taxon>
        <taxon>Pseudomonadati</taxon>
        <taxon>Myxococcota</taxon>
        <taxon>Myxococcia</taxon>
        <taxon>Myxococcales</taxon>
        <taxon>Cystobacterineae</taxon>
        <taxon>Myxococcaceae</taxon>
        <taxon>Myxococcaceae incertae sedis</taxon>
        <taxon>Candidatus Fimimonas</taxon>
    </lineage>
</organism>
<evidence type="ECO:0000313" key="2">
    <source>
        <dbReference type="EMBL" id="HIR65532.1"/>
    </source>
</evidence>
<feature type="transmembrane region" description="Helical" evidence="1">
    <location>
        <begin position="12"/>
        <end position="37"/>
    </location>
</feature>
<gene>
    <name evidence="2" type="ORF">IAC95_01405</name>
</gene>
<protein>
    <submittedName>
        <fullName evidence="2">Uncharacterized protein</fullName>
    </submittedName>
</protein>
<keyword evidence="1" id="KW-0812">Transmembrane</keyword>
<dbReference type="Proteomes" id="UP000824200">
    <property type="component" value="Unassembled WGS sequence"/>
</dbReference>
<accession>A0A9D1E2X4</accession>
<reference evidence="2" key="2">
    <citation type="journal article" date="2021" name="PeerJ">
        <title>Extensive microbial diversity within the chicken gut microbiome revealed by metagenomics and culture.</title>
        <authorList>
            <person name="Gilroy R."/>
            <person name="Ravi A."/>
            <person name="Getino M."/>
            <person name="Pursley I."/>
            <person name="Horton D.L."/>
            <person name="Alikhan N.F."/>
            <person name="Baker D."/>
            <person name="Gharbi K."/>
            <person name="Hall N."/>
            <person name="Watson M."/>
            <person name="Adriaenssens E.M."/>
            <person name="Foster-Nyarko E."/>
            <person name="Jarju S."/>
            <person name="Secka A."/>
            <person name="Antonio M."/>
            <person name="Oren A."/>
            <person name="Chaudhuri R.R."/>
            <person name="La Ragione R."/>
            <person name="Hildebrand F."/>
            <person name="Pallen M.J."/>
        </authorList>
    </citation>
    <scope>NUCLEOTIDE SEQUENCE</scope>
    <source>
        <strain evidence="2">CHK121-14286</strain>
    </source>
</reference>
<keyword evidence="1" id="KW-1133">Transmembrane helix</keyword>
<dbReference type="EMBL" id="DVHL01000012">
    <property type="protein sequence ID" value="HIR65532.1"/>
    <property type="molecule type" value="Genomic_DNA"/>
</dbReference>
<proteinExistence type="predicted"/>
<keyword evidence="1" id="KW-0472">Membrane</keyword>